<evidence type="ECO:0000256" key="8">
    <source>
        <dbReference type="ARBA" id="ARBA00023002"/>
    </source>
</evidence>
<comment type="subcellular location">
    <subcellularLocation>
        <location evidence="2">Microsome membrane</location>
        <topology evidence="2">Single-pass membrane protein</topology>
    </subcellularLocation>
</comment>
<keyword evidence="10 13" id="KW-0503">Monooxygenase</keyword>
<keyword evidence="11 14" id="KW-0472">Membrane</keyword>
<evidence type="ECO:0000256" key="12">
    <source>
        <dbReference type="PIRSR" id="PIRSR602401-1"/>
    </source>
</evidence>
<evidence type="ECO:0000256" key="4">
    <source>
        <dbReference type="ARBA" id="ARBA00022617"/>
    </source>
</evidence>
<dbReference type="FunFam" id="1.10.630.10:FF:000011">
    <property type="entry name" value="Cytochrome P450 83B1"/>
    <property type="match status" value="1"/>
</dbReference>
<keyword evidence="7" id="KW-0492">Microsome</keyword>
<comment type="similarity">
    <text evidence="3 13">Belongs to the cytochrome P450 family.</text>
</comment>
<proteinExistence type="evidence at transcript level"/>
<evidence type="ECO:0000256" key="2">
    <source>
        <dbReference type="ARBA" id="ARBA00004111"/>
    </source>
</evidence>
<keyword evidence="14" id="KW-1133">Transmembrane helix</keyword>
<dbReference type="EMBL" id="JF803814">
    <property type="protein sequence ID" value="AFK79030.1"/>
    <property type="molecule type" value="mRNA"/>
</dbReference>
<keyword evidence="6" id="KW-0256">Endoplasmic reticulum</keyword>
<organism evidence="15">
    <name type="scientific">Bupleurum chinense</name>
    <name type="common">Chinese thoroughwax</name>
    <dbReference type="NCBI Taxonomy" id="52451"/>
    <lineage>
        <taxon>Eukaryota</taxon>
        <taxon>Viridiplantae</taxon>
        <taxon>Streptophyta</taxon>
        <taxon>Embryophyta</taxon>
        <taxon>Tracheophyta</taxon>
        <taxon>Spermatophyta</taxon>
        <taxon>Magnoliopsida</taxon>
        <taxon>eudicotyledons</taxon>
        <taxon>Gunneridae</taxon>
        <taxon>Pentapetalae</taxon>
        <taxon>asterids</taxon>
        <taxon>campanulids</taxon>
        <taxon>Apiales</taxon>
        <taxon>Apiaceae</taxon>
        <taxon>Apioideae</taxon>
        <taxon>Bupleureae</taxon>
        <taxon>Bupleurum</taxon>
    </lineage>
</organism>
<protein>
    <submittedName>
        <fullName evidence="15">Cytochrome P450 CYP736A53</fullName>
    </submittedName>
</protein>
<feature type="binding site" description="axial binding residue" evidence="12">
    <location>
        <position position="440"/>
    </location>
    <ligand>
        <name>heme</name>
        <dbReference type="ChEBI" id="CHEBI:30413"/>
    </ligand>
    <ligandPart>
        <name>Fe</name>
        <dbReference type="ChEBI" id="CHEBI:18248"/>
    </ligandPart>
</feature>
<evidence type="ECO:0000256" key="13">
    <source>
        <dbReference type="RuleBase" id="RU000461"/>
    </source>
</evidence>
<evidence type="ECO:0000256" key="9">
    <source>
        <dbReference type="ARBA" id="ARBA00023004"/>
    </source>
</evidence>
<name>I3VI24_BUPCH</name>
<evidence type="ECO:0000313" key="15">
    <source>
        <dbReference type="EMBL" id="AFK79030.1"/>
    </source>
</evidence>
<dbReference type="PRINTS" id="PR00385">
    <property type="entry name" value="P450"/>
</dbReference>
<dbReference type="InterPro" id="IPR001128">
    <property type="entry name" value="Cyt_P450"/>
</dbReference>
<evidence type="ECO:0000256" key="6">
    <source>
        <dbReference type="ARBA" id="ARBA00022824"/>
    </source>
</evidence>
<dbReference type="SUPFAM" id="SSF48264">
    <property type="entry name" value="Cytochrome P450"/>
    <property type="match status" value="1"/>
</dbReference>
<dbReference type="PANTHER" id="PTHR47943">
    <property type="entry name" value="CYTOCHROME P450 93A3-LIKE"/>
    <property type="match status" value="1"/>
</dbReference>
<comment type="cofactor">
    <cofactor evidence="1 12">
        <name>heme</name>
        <dbReference type="ChEBI" id="CHEBI:30413"/>
    </cofactor>
</comment>
<keyword evidence="14" id="KW-0812">Transmembrane</keyword>
<dbReference type="PRINTS" id="PR00463">
    <property type="entry name" value="EP450I"/>
</dbReference>
<evidence type="ECO:0000256" key="14">
    <source>
        <dbReference type="SAM" id="Phobius"/>
    </source>
</evidence>
<evidence type="ECO:0000256" key="5">
    <source>
        <dbReference type="ARBA" id="ARBA00022723"/>
    </source>
</evidence>
<dbReference type="InterPro" id="IPR002401">
    <property type="entry name" value="Cyt_P450_E_grp-I"/>
</dbReference>
<reference evidence="15" key="1">
    <citation type="submission" date="2011-04" db="EMBL/GenBank/DDBJ databases">
        <title>Transcriptome analysis of Bupleurum chinense with focus on genes involved in saikosaponins biosynthesis.</title>
        <authorList>
            <person name="Sui C."/>
            <person name="Zhang J."/>
            <person name="Wei J."/>
            <person name="Chen S."/>
            <person name="Li Y."/>
            <person name="Xu J."/>
            <person name="Jin Y."/>
            <person name="Gao Z."/>
            <person name="Chen H."/>
            <person name="Yang C."/>
            <person name="Zhang Z."/>
        </authorList>
    </citation>
    <scope>NUCLEOTIDE SEQUENCE</scope>
</reference>
<dbReference type="AlphaFoldDB" id="I3VI24"/>
<dbReference type="CDD" id="cd11072">
    <property type="entry name" value="CYP71-like"/>
    <property type="match status" value="1"/>
</dbReference>
<dbReference type="PROSITE" id="PS00086">
    <property type="entry name" value="CYTOCHROME_P450"/>
    <property type="match status" value="1"/>
</dbReference>
<dbReference type="GO" id="GO:0016705">
    <property type="term" value="F:oxidoreductase activity, acting on paired donors, with incorporation or reduction of molecular oxygen"/>
    <property type="evidence" value="ECO:0007669"/>
    <property type="project" value="InterPro"/>
</dbReference>
<dbReference type="Pfam" id="PF00067">
    <property type="entry name" value="p450"/>
    <property type="match status" value="1"/>
</dbReference>
<dbReference type="GO" id="GO:0004497">
    <property type="term" value="F:monooxygenase activity"/>
    <property type="evidence" value="ECO:0007669"/>
    <property type="project" value="UniProtKB-KW"/>
</dbReference>
<keyword evidence="8 13" id="KW-0560">Oxidoreductase</keyword>
<evidence type="ECO:0000256" key="11">
    <source>
        <dbReference type="ARBA" id="ARBA00023136"/>
    </source>
</evidence>
<evidence type="ECO:0000256" key="10">
    <source>
        <dbReference type="ARBA" id="ARBA00023033"/>
    </source>
</evidence>
<evidence type="ECO:0000256" key="7">
    <source>
        <dbReference type="ARBA" id="ARBA00022848"/>
    </source>
</evidence>
<evidence type="ECO:0000256" key="3">
    <source>
        <dbReference type="ARBA" id="ARBA00010617"/>
    </source>
</evidence>
<dbReference type="InterPro" id="IPR036396">
    <property type="entry name" value="Cyt_P450_sf"/>
</dbReference>
<dbReference type="GO" id="GO:0005506">
    <property type="term" value="F:iron ion binding"/>
    <property type="evidence" value="ECO:0007669"/>
    <property type="project" value="InterPro"/>
</dbReference>
<keyword evidence="5 12" id="KW-0479">Metal-binding</keyword>
<keyword evidence="9 12" id="KW-0408">Iron</keyword>
<keyword evidence="4 12" id="KW-0349">Heme</keyword>
<dbReference type="GO" id="GO:0020037">
    <property type="term" value="F:heme binding"/>
    <property type="evidence" value="ECO:0007669"/>
    <property type="project" value="InterPro"/>
</dbReference>
<feature type="transmembrane region" description="Helical" evidence="14">
    <location>
        <begin position="6"/>
        <end position="22"/>
    </location>
</feature>
<dbReference type="Gene3D" id="1.10.630.10">
    <property type="entry name" value="Cytochrome P450"/>
    <property type="match status" value="1"/>
</dbReference>
<dbReference type="PANTHER" id="PTHR47943:SF9">
    <property type="entry name" value="CYTOCHROME P450"/>
    <property type="match status" value="1"/>
</dbReference>
<sequence>MINSWAFSFLFLILGAVFWWILDARQRKLLPPGPRGLPIVGSLLHLGKLPHRTFQELAKKYGPIMSLRLGYVSTIVVSSPEAAKLFLKTHDSVFADRPKLEAVEHLSFGDNGITFTNGTFWRHVRKFVVQELLAPAKVNSYEGMRREELGVVVEEIKKDAAAGEVVDVSAKVGDMIENMTYRYLFGRSKDDRFDLKGIMTEASFLAGQFNIVDFVPFLRPFDLQGLARRYKQKSKQLDEMLELIIDEHEQNLNDSHKGNPDVVDEMILLSRNDSSKNHHELAKLLDRPSIKSIVIDIITASINTSSISIDWILTELMKHPTAMKKCQEELTSVVGLDRMVEEKDLPKLEYLYMVIKEGLRLYPIAPLLGPHEAKEDIMINGYHIHKKSRIIVNVWAIGRDPKVWSDNAEEFIPERFADSKIDLRGRDFELLPFGSGRRGCPGIQLGVLNVQLVLAQLLHCFEWELPAGKAPEDLDMTELFGLTIPRIEHLQLVPKIRI</sequence>
<dbReference type="InterPro" id="IPR017972">
    <property type="entry name" value="Cyt_P450_CS"/>
</dbReference>
<accession>I3VI24</accession>
<evidence type="ECO:0000256" key="1">
    <source>
        <dbReference type="ARBA" id="ARBA00001971"/>
    </source>
</evidence>